<comment type="caution">
    <text evidence="2">The sequence shown here is derived from an EMBL/GenBank/DDBJ whole genome shotgun (WGS) entry which is preliminary data.</text>
</comment>
<dbReference type="Gene3D" id="3.90.550.10">
    <property type="entry name" value="Spore Coat Polysaccharide Biosynthesis Protein SpsA, Chain A"/>
    <property type="match status" value="1"/>
</dbReference>
<protein>
    <recommendedName>
        <fullName evidence="4">Hexosyltransferase</fullName>
    </recommendedName>
</protein>
<organism evidence="2 3">
    <name type="scientific">Ensete ventricosum</name>
    <name type="common">Abyssinian banana</name>
    <name type="synonym">Musa ensete</name>
    <dbReference type="NCBI Taxonomy" id="4639"/>
    <lineage>
        <taxon>Eukaryota</taxon>
        <taxon>Viridiplantae</taxon>
        <taxon>Streptophyta</taxon>
        <taxon>Embryophyta</taxon>
        <taxon>Tracheophyta</taxon>
        <taxon>Spermatophyta</taxon>
        <taxon>Magnoliopsida</taxon>
        <taxon>Liliopsida</taxon>
        <taxon>Zingiberales</taxon>
        <taxon>Musaceae</taxon>
        <taxon>Ensete</taxon>
    </lineage>
</organism>
<evidence type="ECO:0008006" key="4">
    <source>
        <dbReference type="Google" id="ProtNLM"/>
    </source>
</evidence>
<evidence type="ECO:0000313" key="2">
    <source>
        <dbReference type="EMBL" id="RRT76771.1"/>
    </source>
</evidence>
<dbReference type="AlphaFoldDB" id="A0A427AKU5"/>
<reference evidence="2 3" key="1">
    <citation type="journal article" date="2014" name="Agronomy (Basel)">
        <title>A Draft Genome Sequence for Ensete ventricosum, the Drought-Tolerant Tree Against Hunger.</title>
        <authorList>
            <person name="Harrison J."/>
            <person name="Moore K.A."/>
            <person name="Paszkiewicz K."/>
            <person name="Jones T."/>
            <person name="Grant M."/>
            <person name="Ambacheew D."/>
            <person name="Muzemil S."/>
            <person name="Studholme D.J."/>
        </authorList>
    </citation>
    <scope>NUCLEOTIDE SEQUENCE [LARGE SCALE GENOMIC DNA]</scope>
</reference>
<proteinExistence type="predicted"/>
<dbReference type="InterPro" id="IPR050587">
    <property type="entry name" value="GNT1/Glycosyltrans_8"/>
</dbReference>
<accession>A0A427AKU5</accession>
<evidence type="ECO:0000313" key="3">
    <source>
        <dbReference type="Proteomes" id="UP000287651"/>
    </source>
</evidence>
<keyword evidence="1" id="KW-0464">Manganese</keyword>
<dbReference type="Proteomes" id="UP000287651">
    <property type="component" value="Unassembled WGS sequence"/>
</dbReference>
<dbReference type="EMBL" id="AMZH03002106">
    <property type="protein sequence ID" value="RRT76771.1"/>
    <property type="molecule type" value="Genomic_DNA"/>
</dbReference>
<sequence>MAPNMKARGKGKQAGGKPSRAYVTFLAGDGDYVKGAVGLAKGLRKVGSAYPLVVAVLPDVPESHRRLLASQGCIVREIEPKPEDSYATVVGLPEHVLQGYLQANPVGLQPGPGHAVEAPGERGAGEGEGGPLLRCGTHPSRIAYSGSKPWRFTGKEANMDREDIKVLVKRWWDIYHDESLDYKGPPVTPKQPLRGVLSEAGAVKYVTAPSAA</sequence>
<dbReference type="SUPFAM" id="SSF53448">
    <property type="entry name" value="Nucleotide-diphospho-sugar transferases"/>
    <property type="match status" value="1"/>
</dbReference>
<dbReference type="PANTHER" id="PTHR11183">
    <property type="entry name" value="GLYCOGENIN SUBFAMILY MEMBER"/>
    <property type="match status" value="1"/>
</dbReference>
<evidence type="ECO:0000256" key="1">
    <source>
        <dbReference type="ARBA" id="ARBA00023211"/>
    </source>
</evidence>
<dbReference type="InterPro" id="IPR029044">
    <property type="entry name" value="Nucleotide-diphossugar_trans"/>
</dbReference>
<name>A0A427AKU5_ENSVE</name>
<gene>
    <name evidence="2" type="ORF">B296_00026494</name>
</gene>